<dbReference type="InterPro" id="IPR012677">
    <property type="entry name" value="Nucleotide-bd_a/b_plait_sf"/>
</dbReference>
<organism evidence="7 8">
    <name type="scientific">Kazachstania africana (strain ATCC 22294 / BCRC 22015 / CBS 2517 / CECT 1963 / NBRC 1671 / NRRL Y-8276)</name>
    <name type="common">Yeast</name>
    <name type="synonym">Kluyveromyces africanus</name>
    <dbReference type="NCBI Taxonomy" id="1071382"/>
    <lineage>
        <taxon>Eukaryota</taxon>
        <taxon>Fungi</taxon>
        <taxon>Dikarya</taxon>
        <taxon>Ascomycota</taxon>
        <taxon>Saccharomycotina</taxon>
        <taxon>Saccharomycetes</taxon>
        <taxon>Saccharomycetales</taxon>
        <taxon>Saccharomycetaceae</taxon>
        <taxon>Kazachstania</taxon>
    </lineage>
</organism>
<accession>H2ARW1</accession>
<feature type="compositionally biased region" description="Basic and acidic residues" evidence="5">
    <location>
        <begin position="383"/>
        <end position="396"/>
    </location>
</feature>
<sequence length="396" mass="45784">MEEIQKSSRNKPRRRDGPKFHGNKSKNAATNSIENSNKLGGKSVSNRGKELTPGQESGSETNEGSKKTNSRRPANRNKRNKRKRDRNRNSENDEFKLVMRLLPPNITEQSFKKTIEAVLGEDMFAKWKITDFYYVKGHYSSKLFTPPTYSRAYLTFQTMENLNDFSQKCHKISFVDDRDNATTAKFKISFYVKKLNNNQHNPKLNMEGTLENDELFKNFMKSMKLMEDKEHPEFAFNTFSILKPIEKEFAKQKMAEKLIEKKTEAALFYLAGSNEKEKRKKKKSKKKTAEGDRPKKSKKRSRQKKRKAFAEDVQASVPKNNNIVILEAAGKKELQKRKRLQLQKEVTSNKVHESKGPSKTNSKPKSSLRSYNANESMSKNPGKRAEPVKVLRRETS</sequence>
<protein>
    <recommendedName>
        <fullName evidence="6">UPF3 domain-containing protein</fullName>
    </recommendedName>
</protein>
<dbReference type="Proteomes" id="UP000005220">
    <property type="component" value="Chromosome 3"/>
</dbReference>
<feature type="compositionally biased region" description="Basic residues" evidence="5">
    <location>
        <begin position="295"/>
        <end position="307"/>
    </location>
</feature>
<reference evidence="7 8" key="1">
    <citation type="journal article" date="2011" name="Proc. Natl. Acad. Sci. U.S.A.">
        <title>Evolutionary erosion of yeast sex chromosomes by mating-type switching accidents.</title>
        <authorList>
            <person name="Gordon J.L."/>
            <person name="Armisen D."/>
            <person name="Proux-Wera E."/>
            <person name="Oheigeartaigh S.S."/>
            <person name="Byrne K.P."/>
            <person name="Wolfe K.H."/>
        </authorList>
    </citation>
    <scope>NUCLEOTIDE SEQUENCE [LARGE SCALE GENOMIC DNA]</scope>
    <source>
        <strain evidence="8">ATCC 22294 / BCRC 22015 / CBS 2517 / CECT 1963 / NBRC 1671 / NRRL Y-8276</strain>
    </source>
</reference>
<dbReference type="PANTHER" id="PTHR13112">
    <property type="entry name" value="UPF3 REGULATOR OF NONSENSE TRANSCRIPTS-LIKE PROTEIN"/>
    <property type="match status" value="1"/>
</dbReference>
<dbReference type="GO" id="GO:0005737">
    <property type="term" value="C:cytoplasm"/>
    <property type="evidence" value="ECO:0007669"/>
    <property type="project" value="TreeGrafter"/>
</dbReference>
<dbReference type="KEGG" id="kaf:KAFR_0C01160"/>
<evidence type="ECO:0000259" key="6">
    <source>
        <dbReference type="Pfam" id="PF03467"/>
    </source>
</evidence>
<evidence type="ECO:0000256" key="3">
    <source>
        <dbReference type="ARBA" id="ARBA00023161"/>
    </source>
</evidence>
<keyword evidence="8" id="KW-1185">Reference proteome</keyword>
<evidence type="ECO:0000256" key="1">
    <source>
        <dbReference type="ARBA" id="ARBA00004123"/>
    </source>
</evidence>
<dbReference type="InterPro" id="IPR035979">
    <property type="entry name" value="RBD_domain_sf"/>
</dbReference>
<dbReference type="OrthoDB" id="18087at2759"/>
<dbReference type="HOGENOM" id="CLU_059786_0_0_1"/>
<dbReference type="EMBL" id="HE650823">
    <property type="protein sequence ID" value="CCF57111.1"/>
    <property type="molecule type" value="Genomic_DNA"/>
</dbReference>
<dbReference type="AlphaFoldDB" id="H2ARW1"/>
<dbReference type="InterPro" id="IPR005120">
    <property type="entry name" value="UPF3_dom"/>
</dbReference>
<proteinExistence type="inferred from homology"/>
<feature type="compositionally biased region" description="Polar residues" evidence="5">
    <location>
        <begin position="25"/>
        <end position="46"/>
    </location>
</feature>
<dbReference type="RefSeq" id="XP_003956246.1">
    <property type="nucleotide sequence ID" value="XM_003956197.1"/>
</dbReference>
<evidence type="ECO:0000313" key="7">
    <source>
        <dbReference type="EMBL" id="CCF57111.1"/>
    </source>
</evidence>
<evidence type="ECO:0000256" key="5">
    <source>
        <dbReference type="SAM" id="MobiDB-lite"/>
    </source>
</evidence>
<dbReference type="PANTHER" id="PTHR13112:SF0">
    <property type="entry name" value="FI21285P1"/>
    <property type="match status" value="1"/>
</dbReference>
<dbReference type="GO" id="GO:0045727">
    <property type="term" value="P:positive regulation of translation"/>
    <property type="evidence" value="ECO:0007669"/>
    <property type="project" value="TreeGrafter"/>
</dbReference>
<evidence type="ECO:0000256" key="2">
    <source>
        <dbReference type="ARBA" id="ARBA00005991"/>
    </source>
</evidence>
<dbReference type="GO" id="GO:0005730">
    <property type="term" value="C:nucleolus"/>
    <property type="evidence" value="ECO:0007669"/>
    <property type="project" value="TreeGrafter"/>
</dbReference>
<dbReference type="GO" id="GO:0000184">
    <property type="term" value="P:nuclear-transcribed mRNA catabolic process, nonsense-mediated decay"/>
    <property type="evidence" value="ECO:0007669"/>
    <property type="project" value="UniProtKB-KW"/>
</dbReference>
<feature type="region of interest" description="Disordered" evidence="5">
    <location>
        <begin position="330"/>
        <end position="396"/>
    </location>
</feature>
<feature type="compositionally biased region" description="Polar residues" evidence="5">
    <location>
        <begin position="357"/>
        <end position="379"/>
    </location>
</feature>
<dbReference type="FunCoup" id="H2ARW1">
    <property type="interactions" value="134"/>
</dbReference>
<dbReference type="Gene3D" id="3.30.70.330">
    <property type="match status" value="1"/>
</dbReference>
<dbReference type="GO" id="GO:0003729">
    <property type="term" value="F:mRNA binding"/>
    <property type="evidence" value="ECO:0007669"/>
    <property type="project" value="TreeGrafter"/>
</dbReference>
<feature type="region of interest" description="Disordered" evidence="5">
    <location>
        <begin position="1"/>
        <end position="92"/>
    </location>
</feature>
<dbReference type="SUPFAM" id="SSF54928">
    <property type="entry name" value="RNA-binding domain, RBD"/>
    <property type="match status" value="1"/>
</dbReference>
<evidence type="ECO:0000256" key="4">
    <source>
        <dbReference type="ARBA" id="ARBA00023242"/>
    </source>
</evidence>
<dbReference type="Pfam" id="PF03467">
    <property type="entry name" value="Smg4_UPF3"/>
    <property type="match status" value="1"/>
</dbReference>
<feature type="domain" description="UPF3" evidence="6">
    <location>
        <begin position="93"/>
        <end position="239"/>
    </location>
</feature>
<dbReference type="eggNOG" id="KOG1295">
    <property type="taxonomic scope" value="Eukaryota"/>
</dbReference>
<dbReference type="STRING" id="1071382.H2ARW1"/>
<feature type="region of interest" description="Disordered" evidence="5">
    <location>
        <begin position="275"/>
        <end position="314"/>
    </location>
</feature>
<keyword evidence="3" id="KW-0866">Nonsense-mediated mRNA decay</keyword>
<dbReference type="GeneID" id="13885030"/>
<comment type="similarity">
    <text evidence="2">Belongs to the RENT3 family.</text>
</comment>
<dbReference type="CDD" id="cd12455">
    <property type="entry name" value="RRM_like_Smg4_UPF3"/>
    <property type="match status" value="1"/>
</dbReference>
<dbReference type="InParanoid" id="H2ARW1"/>
<name>H2ARW1_KAZAF</name>
<dbReference type="InterPro" id="IPR039722">
    <property type="entry name" value="Upf3"/>
</dbReference>
<comment type="subcellular location">
    <subcellularLocation>
        <location evidence="1">Nucleus</location>
    </subcellularLocation>
</comment>
<feature type="compositionally biased region" description="Basic residues" evidence="5">
    <location>
        <begin position="68"/>
        <end position="86"/>
    </location>
</feature>
<evidence type="ECO:0000313" key="8">
    <source>
        <dbReference type="Proteomes" id="UP000005220"/>
    </source>
</evidence>
<feature type="compositionally biased region" description="Basic residues" evidence="5">
    <location>
        <begin position="8"/>
        <end position="24"/>
    </location>
</feature>
<gene>
    <name evidence="7" type="primary">KAFR0C01160</name>
    <name evidence="7" type="ORF">KAFR_0C01160</name>
</gene>
<keyword evidence="4" id="KW-0539">Nucleus</keyword>